<evidence type="ECO:0000313" key="17">
    <source>
        <dbReference type="EMBL" id="CAG2223158.1"/>
    </source>
</evidence>
<keyword evidence="3 13" id="KW-0813">Transport</keyword>
<evidence type="ECO:0000256" key="13">
    <source>
        <dbReference type="PIRNR" id="PIRNR005727"/>
    </source>
</evidence>
<keyword evidence="10 13" id="KW-0968">Cytoplasmic vesicle</keyword>
<dbReference type="InterPro" id="IPR029446">
    <property type="entry name" value="COPB1_appendage_platform_dom"/>
</dbReference>
<dbReference type="InterPro" id="IPR011989">
    <property type="entry name" value="ARM-like"/>
</dbReference>
<organism evidence="17 18">
    <name type="scientific">Mytilus edulis</name>
    <name type="common">Blue mussel</name>
    <dbReference type="NCBI Taxonomy" id="6550"/>
    <lineage>
        <taxon>Eukaryota</taxon>
        <taxon>Metazoa</taxon>
        <taxon>Spiralia</taxon>
        <taxon>Lophotrochozoa</taxon>
        <taxon>Mollusca</taxon>
        <taxon>Bivalvia</taxon>
        <taxon>Autobranchia</taxon>
        <taxon>Pteriomorphia</taxon>
        <taxon>Mytilida</taxon>
        <taxon>Mytiloidea</taxon>
        <taxon>Mytilidae</taxon>
        <taxon>Mytilinae</taxon>
        <taxon>Mytilus</taxon>
    </lineage>
</organism>
<dbReference type="Pfam" id="PF01602">
    <property type="entry name" value="Adaptin_N"/>
    <property type="match status" value="1"/>
</dbReference>
<dbReference type="Pfam" id="PF07718">
    <property type="entry name" value="Coatamer_beta_C"/>
    <property type="match status" value="1"/>
</dbReference>
<evidence type="ECO:0000256" key="2">
    <source>
        <dbReference type="ARBA" id="ARBA00017024"/>
    </source>
</evidence>
<sequence length="981" mass="109677">MVFEIPSGPFDKDRCTLFNSKNKKMSTLAEQPCYTLINIPSDAEPPTEMGLKSDLEKGDTKTKIEALKKTIQMILNGEKMPSLLMTIIRFVMPVRDHTIKKMLLIFWEIVPKYNPDGKMLHEFILVCDAYRKDLQHPNEFIRGSTLRFLCKLKEAELLEPLMPAIRQCLEHRHSYVRRNAVLAIYTIYRNFDFLIPDAPELIAKFLEGEQDMSCKRNAFMMLIHADQDRALNYLSSCIDQVNSFGDILQLVIVELIYKVCHANPSERARFIRCIYNLLNSSSPAVKYEAAGTLVTLSSAPTAVKAAASCYIELIVKESDNNVKLIVLDRLIALREVPAHEKVLQELVMDILRVLSAPDLEVRKKTLGLALDLVTSRNIEEMVLVLKKEVVKTNNVEHEDTGKYRQILVRTLHQCSIKFPDIAITIIPVLIEFLCDQNELAALDVLVFVREAIQRFESLRPVINSKLLEVFPSVKALKIHRAALWILGEYCTNSEDIQSVMTLIRQSLGEIPIVDDEIKKAAGEVDEDEMQSTGSVQKLVTADGTYATQSAFSTTTVSKKEERPPMRQYLMDGEFFAGAALATTLTKLALRFIECTENVKRQNSFVAEAMLIMASIIHFGKSGLPTKPMTDDDVDRIATCLRVLAERSSLMNEIFNDGCRESLSLMLASKVEEEKELQKVSERKAVKVQADDPIAFNQLINKSELGATENMFELTLSQALGMSSKKDADPIGASKLNKVTQLTGFSDPVYAEAYVNVNQFDIVLDVLIVNQTSDTLQNLTLELATLGDLKLVEKPSPLMLAPHDFCNIKANVKVASTENGIIFGNIVYDVSGAASDRNCVVLNDIHIDIMDYIVPASCNDGEFRQMWAEFEWENKVAVNTNISDLQIFLQHVIKCTNMKCLTPDKALSGECGFMAANLYAKSIFGEDVLANLSIEKPVHLPPTAPVQGHIRIRAKSQGMALSMGDKINLSQKSGAKMTAVAK</sequence>
<dbReference type="GO" id="GO:0006888">
    <property type="term" value="P:endoplasmic reticulum to Golgi vesicle-mediated transport"/>
    <property type="evidence" value="ECO:0007669"/>
    <property type="project" value="TreeGrafter"/>
</dbReference>
<dbReference type="AlphaFoldDB" id="A0A8S3SQH0"/>
<dbReference type="PIRSF" id="PIRSF005727">
    <property type="entry name" value="Coatomer_beta_subunit"/>
    <property type="match status" value="1"/>
</dbReference>
<dbReference type="OrthoDB" id="10261439at2759"/>
<keyword evidence="4 13" id="KW-0963">Cytoplasm</keyword>
<comment type="function">
    <text evidence="12">The coatomer is a cytosolic protein complex that binds to dilysine motifs and reversibly associates with Golgi non-clathrin-coated vesicles, which further mediate biosynthetic protein transport from the ER, via the Golgi up to the trans Golgi network. Coatomer complex is required for budding from Golgi membranes, and is essential for the retrograde Golgi-to-ER transport of dilysine-tagged proteins. Required for limiting lipid storage in lipid droplets.</text>
</comment>
<evidence type="ECO:0000259" key="16">
    <source>
        <dbReference type="Pfam" id="PF14806"/>
    </source>
</evidence>
<evidence type="ECO:0000256" key="1">
    <source>
        <dbReference type="ARBA" id="ARBA00004255"/>
    </source>
</evidence>
<gene>
    <name evidence="17" type="ORF">MEDL_36362</name>
</gene>
<name>A0A8S3SQH0_MYTED</name>
<dbReference type="GO" id="GO:0005198">
    <property type="term" value="F:structural molecule activity"/>
    <property type="evidence" value="ECO:0007669"/>
    <property type="project" value="InterPro"/>
</dbReference>
<evidence type="ECO:0000256" key="4">
    <source>
        <dbReference type="ARBA" id="ARBA00022490"/>
    </source>
</evidence>
<dbReference type="PANTHER" id="PTHR10635">
    <property type="entry name" value="COATOMER SUBUNIT BETA"/>
    <property type="match status" value="1"/>
</dbReference>
<dbReference type="InterPro" id="IPR016460">
    <property type="entry name" value="COPB1"/>
</dbReference>
<dbReference type="SUPFAM" id="SSF48371">
    <property type="entry name" value="ARM repeat"/>
    <property type="match status" value="1"/>
</dbReference>
<dbReference type="Gene3D" id="1.25.10.10">
    <property type="entry name" value="Leucine-rich Repeat Variant"/>
    <property type="match status" value="1"/>
</dbReference>
<evidence type="ECO:0000256" key="8">
    <source>
        <dbReference type="ARBA" id="ARBA00023034"/>
    </source>
</evidence>
<dbReference type="GO" id="GO:0000139">
    <property type="term" value="C:Golgi membrane"/>
    <property type="evidence" value="ECO:0007669"/>
    <property type="project" value="UniProtKB-SubCell"/>
</dbReference>
<dbReference type="Proteomes" id="UP000683360">
    <property type="component" value="Unassembled WGS sequence"/>
</dbReference>
<feature type="domain" description="Clathrin/coatomer adaptor adaptin-like N-terminal" evidence="14">
    <location>
        <begin position="51"/>
        <end position="551"/>
    </location>
</feature>
<dbReference type="PANTHER" id="PTHR10635:SF0">
    <property type="entry name" value="COATOMER SUBUNIT BETA"/>
    <property type="match status" value="1"/>
</dbReference>
<evidence type="ECO:0000313" key="18">
    <source>
        <dbReference type="Proteomes" id="UP000683360"/>
    </source>
</evidence>
<reference evidence="17" key="1">
    <citation type="submission" date="2021-03" db="EMBL/GenBank/DDBJ databases">
        <authorList>
            <person name="Bekaert M."/>
        </authorList>
    </citation>
    <scope>NUCLEOTIDE SEQUENCE</scope>
</reference>
<dbReference type="InterPro" id="IPR002553">
    <property type="entry name" value="Clathrin/coatomer_adapt-like_N"/>
</dbReference>
<keyword evidence="8 13" id="KW-0333">Golgi apparatus</keyword>
<evidence type="ECO:0000256" key="11">
    <source>
        <dbReference type="ARBA" id="ARBA00030841"/>
    </source>
</evidence>
<dbReference type="GO" id="GO:0030126">
    <property type="term" value="C:COPI vesicle coat"/>
    <property type="evidence" value="ECO:0007669"/>
    <property type="project" value="InterPro"/>
</dbReference>
<keyword evidence="6 13" id="KW-0931">ER-Golgi transport</keyword>
<protein>
    <recommendedName>
        <fullName evidence="2 13">Coatomer subunit beta</fullName>
    </recommendedName>
    <alternativeName>
        <fullName evidence="11 13">Beta-coat protein</fullName>
    </alternativeName>
</protein>
<dbReference type="Pfam" id="PF14806">
    <property type="entry name" value="Coatomer_b_Cpla"/>
    <property type="match status" value="1"/>
</dbReference>
<evidence type="ECO:0000256" key="5">
    <source>
        <dbReference type="ARBA" id="ARBA00022737"/>
    </source>
</evidence>
<dbReference type="GO" id="GO:0006886">
    <property type="term" value="P:intracellular protein transport"/>
    <property type="evidence" value="ECO:0007669"/>
    <property type="project" value="InterPro"/>
</dbReference>
<proteinExistence type="predicted"/>
<evidence type="ECO:0000256" key="7">
    <source>
        <dbReference type="ARBA" id="ARBA00022927"/>
    </source>
</evidence>
<evidence type="ECO:0000256" key="6">
    <source>
        <dbReference type="ARBA" id="ARBA00022892"/>
    </source>
</evidence>
<comment type="caution">
    <text evidence="17">The sequence shown here is derived from an EMBL/GenBank/DDBJ whole genome shotgun (WGS) entry which is preliminary data.</text>
</comment>
<evidence type="ECO:0000256" key="12">
    <source>
        <dbReference type="ARBA" id="ARBA00058599"/>
    </source>
</evidence>
<keyword evidence="7 13" id="KW-0653">Protein transport</keyword>
<feature type="domain" description="Coatomer beta subunit appendage platform" evidence="16">
    <location>
        <begin position="835"/>
        <end position="966"/>
    </location>
</feature>
<comment type="subcellular location">
    <subcellularLocation>
        <location evidence="13">Cytoplasm</location>
    </subcellularLocation>
    <subcellularLocation>
        <location evidence="1 13">Golgi apparatus membrane</location>
        <topology evidence="1 13">Peripheral membrane protein</topology>
        <orientation evidence="1 13">Cytoplasmic side</orientation>
    </subcellularLocation>
    <subcellularLocation>
        <location evidence="13">Cytoplasmic vesicle</location>
        <location evidence="13">COPI-coated vesicle membrane</location>
        <topology evidence="13">Peripheral membrane protein</topology>
        <orientation evidence="13">Cytoplasmic side</orientation>
    </subcellularLocation>
</comment>
<keyword evidence="18" id="KW-1185">Reference proteome</keyword>
<evidence type="ECO:0000259" key="14">
    <source>
        <dbReference type="Pfam" id="PF01602"/>
    </source>
</evidence>
<dbReference type="EMBL" id="CAJPWZ010001775">
    <property type="protein sequence ID" value="CAG2223158.1"/>
    <property type="molecule type" value="Genomic_DNA"/>
</dbReference>
<comment type="subunit">
    <text evidence="13">Oligomeric complex that consists of at least the alpha, beta, beta', gamma, delta, epsilon and zeta subunits.</text>
</comment>
<evidence type="ECO:0000256" key="10">
    <source>
        <dbReference type="ARBA" id="ARBA00023329"/>
    </source>
</evidence>
<evidence type="ECO:0000259" key="15">
    <source>
        <dbReference type="Pfam" id="PF07718"/>
    </source>
</evidence>
<dbReference type="FunFam" id="1.25.10.10:FF:000311">
    <property type="entry name" value="Coatomer subunit beta"/>
    <property type="match status" value="1"/>
</dbReference>
<feature type="domain" description="Coatomer beta subunit C-terminal" evidence="15">
    <location>
        <begin position="689"/>
        <end position="828"/>
    </location>
</feature>
<evidence type="ECO:0000256" key="3">
    <source>
        <dbReference type="ARBA" id="ARBA00022448"/>
    </source>
</evidence>
<evidence type="ECO:0000256" key="9">
    <source>
        <dbReference type="ARBA" id="ARBA00023136"/>
    </source>
</evidence>
<keyword evidence="5" id="KW-0677">Repeat</keyword>
<dbReference type="InterPro" id="IPR016024">
    <property type="entry name" value="ARM-type_fold"/>
</dbReference>
<dbReference type="InterPro" id="IPR011710">
    <property type="entry name" value="Coatomer_bsu_C"/>
</dbReference>
<accession>A0A8S3SQH0</accession>
<keyword evidence="9 13" id="KW-0472">Membrane</keyword>
<dbReference type="GO" id="GO:0006891">
    <property type="term" value="P:intra-Golgi vesicle-mediated transport"/>
    <property type="evidence" value="ECO:0007669"/>
    <property type="project" value="TreeGrafter"/>
</dbReference>